<reference evidence="1" key="1">
    <citation type="submission" date="2020-06" db="EMBL/GenBank/DDBJ databases">
        <authorList>
            <person name="Li T."/>
            <person name="Hu X."/>
            <person name="Zhang T."/>
            <person name="Song X."/>
            <person name="Zhang H."/>
            <person name="Dai N."/>
            <person name="Sheng W."/>
            <person name="Hou X."/>
            <person name="Wei L."/>
        </authorList>
    </citation>
    <scope>NUCLEOTIDE SEQUENCE</scope>
    <source>
        <strain evidence="1">3651</strain>
        <tissue evidence="1">Leaf</tissue>
    </source>
</reference>
<dbReference type="EMBL" id="JACGWO010000012">
    <property type="protein sequence ID" value="KAK4413843.1"/>
    <property type="molecule type" value="Genomic_DNA"/>
</dbReference>
<dbReference type="AlphaFoldDB" id="A0AAE1XL31"/>
<gene>
    <name evidence="1" type="ORF">Salat_2797100</name>
</gene>
<dbReference type="Proteomes" id="UP001293254">
    <property type="component" value="Unassembled WGS sequence"/>
</dbReference>
<keyword evidence="2" id="KW-1185">Reference proteome</keyword>
<comment type="caution">
    <text evidence="1">The sequence shown here is derived from an EMBL/GenBank/DDBJ whole genome shotgun (WGS) entry which is preliminary data.</text>
</comment>
<evidence type="ECO:0000313" key="1">
    <source>
        <dbReference type="EMBL" id="KAK4413843.1"/>
    </source>
</evidence>
<proteinExistence type="predicted"/>
<evidence type="ECO:0000313" key="2">
    <source>
        <dbReference type="Proteomes" id="UP001293254"/>
    </source>
</evidence>
<reference evidence="1" key="2">
    <citation type="journal article" date="2024" name="Plant">
        <title>Genomic evolution and insights into agronomic trait innovations of Sesamum species.</title>
        <authorList>
            <person name="Miao H."/>
            <person name="Wang L."/>
            <person name="Qu L."/>
            <person name="Liu H."/>
            <person name="Sun Y."/>
            <person name="Le M."/>
            <person name="Wang Q."/>
            <person name="Wei S."/>
            <person name="Zheng Y."/>
            <person name="Lin W."/>
            <person name="Duan Y."/>
            <person name="Cao H."/>
            <person name="Xiong S."/>
            <person name="Wang X."/>
            <person name="Wei L."/>
            <person name="Li C."/>
            <person name="Ma Q."/>
            <person name="Ju M."/>
            <person name="Zhao R."/>
            <person name="Li G."/>
            <person name="Mu C."/>
            <person name="Tian Q."/>
            <person name="Mei H."/>
            <person name="Zhang T."/>
            <person name="Gao T."/>
            <person name="Zhang H."/>
        </authorList>
    </citation>
    <scope>NUCLEOTIDE SEQUENCE</scope>
    <source>
        <strain evidence="1">3651</strain>
    </source>
</reference>
<accession>A0AAE1XL31</accession>
<protein>
    <submittedName>
        <fullName evidence="1">Uncharacterized protein</fullName>
    </submittedName>
</protein>
<name>A0AAE1XL31_9LAMI</name>
<sequence length="101" mass="10941">MTLSSSLFVGVLFSLPRESWHSPTSLTFPIGGSFTGVVQIETVLGQLSKGLRLTEDEATGVDVPAEAQDMELPRLCLVGRLLSQKPYNFEGLSRSVQGMLN</sequence>
<organism evidence="1 2">
    <name type="scientific">Sesamum alatum</name>
    <dbReference type="NCBI Taxonomy" id="300844"/>
    <lineage>
        <taxon>Eukaryota</taxon>
        <taxon>Viridiplantae</taxon>
        <taxon>Streptophyta</taxon>
        <taxon>Embryophyta</taxon>
        <taxon>Tracheophyta</taxon>
        <taxon>Spermatophyta</taxon>
        <taxon>Magnoliopsida</taxon>
        <taxon>eudicotyledons</taxon>
        <taxon>Gunneridae</taxon>
        <taxon>Pentapetalae</taxon>
        <taxon>asterids</taxon>
        <taxon>lamiids</taxon>
        <taxon>Lamiales</taxon>
        <taxon>Pedaliaceae</taxon>
        <taxon>Sesamum</taxon>
    </lineage>
</organism>